<feature type="compositionally biased region" description="Low complexity" evidence="1">
    <location>
        <begin position="12"/>
        <end position="27"/>
    </location>
</feature>
<dbReference type="OrthoDB" id="2305498at2759"/>
<keyword evidence="3" id="KW-1185">Reference proteome</keyword>
<dbReference type="Proteomes" id="UP000265703">
    <property type="component" value="Unassembled WGS sequence"/>
</dbReference>
<dbReference type="SUPFAM" id="SSF81383">
    <property type="entry name" value="F-box domain"/>
    <property type="match status" value="1"/>
</dbReference>
<gene>
    <name evidence="2" type="ORF">C1645_831070</name>
</gene>
<dbReference type="AlphaFoldDB" id="A0A397SK22"/>
<dbReference type="Gene3D" id="3.80.10.10">
    <property type="entry name" value="Ribonuclease Inhibitor"/>
    <property type="match status" value="1"/>
</dbReference>
<protein>
    <recommendedName>
        <fullName evidence="4">F-box domain-containing protein</fullName>
    </recommendedName>
</protein>
<evidence type="ECO:0000313" key="2">
    <source>
        <dbReference type="EMBL" id="RIA85249.1"/>
    </source>
</evidence>
<dbReference type="EMBL" id="QKYT01000437">
    <property type="protein sequence ID" value="RIA85249.1"/>
    <property type="molecule type" value="Genomic_DNA"/>
</dbReference>
<evidence type="ECO:0000313" key="3">
    <source>
        <dbReference type="Proteomes" id="UP000265703"/>
    </source>
</evidence>
<comment type="caution">
    <text evidence="2">The sequence shown here is derived from an EMBL/GenBank/DDBJ whole genome shotgun (WGS) entry which is preliminary data.</text>
</comment>
<evidence type="ECO:0000256" key="1">
    <source>
        <dbReference type="SAM" id="MobiDB-lite"/>
    </source>
</evidence>
<evidence type="ECO:0008006" key="4">
    <source>
        <dbReference type="Google" id="ProtNLM"/>
    </source>
</evidence>
<sequence length="360" mass="42086">MNNNDDNDNNDNNDNNNDNNNNNNNNNSKPHFVTFPYEIIVDICRYIDMYSLRSLAISCKDLVFVQHYPPLWRHIHFTTPEENKRIEKEYLRKSQYITSIPNKLRRIDDKCMKHFINMIKKYKLLDAVNSINLDFTSVNCTSIWESINGFPNLEEISLRGCSCLSLRELGTALTWFEPFQPILKLNKLRVLWCKDMDTRSFMVQNLHIDTGISYYKFIYVELNRALKTLRTEKSIQLDIDLCRICRENITFTIECGLCFVQNQFCMNCDLDKGCLECYTFYCNEEKCANSSLRITKECDICHGEALICNSCPRKSCGTCKVFACRRCPQTTEQCKGCGNYFCRQICKHYCSKKTSLLLSS</sequence>
<reference evidence="2 3" key="1">
    <citation type="submission" date="2018-06" db="EMBL/GenBank/DDBJ databases">
        <title>Comparative genomics reveals the genomic features of Rhizophagus irregularis, R. cerebriforme, R. diaphanum and Gigaspora rosea, and their symbiotic lifestyle signature.</title>
        <authorList>
            <person name="Morin E."/>
            <person name="San Clemente H."/>
            <person name="Chen E.C.H."/>
            <person name="De La Providencia I."/>
            <person name="Hainaut M."/>
            <person name="Kuo A."/>
            <person name="Kohler A."/>
            <person name="Murat C."/>
            <person name="Tang N."/>
            <person name="Roy S."/>
            <person name="Loubradou J."/>
            <person name="Henrissat B."/>
            <person name="Grigoriev I.V."/>
            <person name="Corradi N."/>
            <person name="Roux C."/>
            <person name="Martin F.M."/>
        </authorList>
    </citation>
    <scope>NUCLEOTIDE SEQUENCE [LARGE SCALE GENOMIC DNA]</scope>
    <source>
        <strain evidence="2 3">DAOM 227022</strain>
    </source>
</reference>
<dbReference type="InterPro" id="IPR036047">
    <property type="entry name" value="F-box-like_dom_sf"/>
</dbReference>
<feature type="region of interest" description="Disordered" evidence="1">
    <location>
        <begin position="1"/>
        <end position="28"/>
    </location>
</feature>
<organism evidence="2 3">
    <name type="scientific">Glomus cerebriforme</name>
    <dbReference type="NCBI Taxonomy" id="658196"/>
    <lineage>
        <taxon>Eukaryota</taxon>
        <taxon>Fungi</taxon>
        <taxon>Fungi incertae sedis</taxon>
        <taxon>Mucoromycota</taxon>
        <taxon>Glomeromycotina</taxon>
        <taxon>Glomeromycetes</taxon>
        <taxon>Glomerales</taxon>
        <taxon>Glomeraceae</taxon>
        <taxon>Glomus</taxon>
    </lineage>
</organism>
<dbReference type="InterPro" id="IPR032675">
    <property type="entry name" value="LRR_dom_sf"/>
</dbReference>
<proteinExistence type="predicted"/>
<name>A0A397SK22_9GLOM</name>
<accession>A0A397SK22</accession>
<feature type="compositionally biased region" description="Acidic residues" evidence="1">
    <location>
        <begin position="1"/>
        <end position="11"/>
    </location>
</feature>